<dbReference type="GO" id="GO:0006352">
    <property type="term" value="P:DNA-templated transcription initiation"/>
    <property type="evidence" value="ECO:0007669"/>
    <property type="project" value="InterPro"/>
</dbReference>
<dbReference type="Pfam" id="PF04545">
    <property type="entry name" value="Sigma70_r4"/>
    <property type="match status" value="1"/>
</dbReference>
<feature type="coiled-coil region" evidence="1">
    <location>
        <begin position="54"/>
        <end position="94"/>
    </location>
</feature>
<evidence type="ECO:0000313" key="4">
    <source>
        <dbReference type="Proteomes" id="UP000190328"/>
    </source>
</evidence>
<evidence type="ECO:0000313" key="3">
    <source>
        <dbReference type="EMBL" id="SKA13889.1"/>
    </source>
</evidence>
<accession>A0A1T4RDB0</accession>
<dbReference type="InterPro" id="IPR007630">
    <property type="entry name" value="RNA_pol_sigma70_r4"/>
</dbReference>
<protein>
    <submittedName>
        <fullName evidence="3">Sigma-70, region 4</fullName>
    </submittedName>
</protein>
<keyword evidence="4" id="KW-1185">Reference proteome</keyword>
<dbReference type="GO" id="GO:0003700">
    <property type="term" value="F:DNA-binding transcription factor activity"/>
    <property type="evidence" value="ECO:0007669"/>
    <property type="project" value="InterPro"/>
</dbReference>
<name>A0A1T4RDB0_9ENTE</name>
<feature type="domain" description="RNA polymerase sigma-70 region 4" evidence="2">
    <location>
        <begin position="91"/>
        <end position="125"/>
    </location>
</feature>
<reference evidence="3 4" key="1">
    <citation type="submission" date="2017-02" db="EMBL/GenBank/DDBJ databases">
        <authorList>
            <person name="Peterson S.W."/>
        </authorList>
    </citation>
    <scope>NUCLEOTIDE SEQUENCE [LARGE SCALE GENOMIC DNA]</scope>
    <source>
        <strain evidence="3 4">ATCC BAA-1030</strain>
    </source>
</reference>
<gene>
    <name evidence="3" type="ORF">SAMN02745116_02550</name>
</gene>
<proteinExistence type="predicted"/>
<dbReference type="OrthoDB" id="2454082at2"/>
<dbReference type="EMBL" id="FUXI01000045">
    <property type="protein sequence ID" value="SKA13889.1"/>
    <property type="molecule type" value="Genomic_DNA"/>
</dbReference>
<dbReference type="SUPFAM" id="SSF88659">
    <property type="entry name" value="Sigma3 and sigma4 domains of RNA polymerase sigma factors"/>
    <property type="match status" value="1"/>
</dbReference>
<evidence type="ECO:0000259" key="2">
    <source>
        <dbReference type="Pfam" id="PF04545"/>
    </source>
</evidence>
<organism evidence="3 4">
    <name type="scientific">Pilibacter termitis</name>
    <dbReference type="NCBI Taxonomy" id="263852"/>
    <lineage>
        <taxon>Bacteria</taxon>
        <taxon>Bacillati</taxon>
        <taxon>Bacillota</taxon>
        <taxon>Bacilli</taxon>
        <taxon>Lactobacillales</taxon>
        <taxon>Enterococcaceae</taxon>
        <taxon>Pilibacter</taxon>
    </lineage>
</organism>
<sequence>MIECLKKYKDLVAEIEFLYLQIKYTKLELEQWEQHENPNEDKYLARNFTYHATLQKQSELRKALKKMNETLSRKEKQKKEVLQLIDKFEGLENEVLRLRYIENLSLSEIAMELHYSEQHIRRVHANLVRMIQFRKM</sequence>
<dbReference type="Gene3D" id="1.20.140.160">
    <property type="match status" value="1"/>
</dbReference>
<dbReference type="RefSeq" id="WP_078808429.1">
    <property type="nucleotide sequence ID" value="NZ_FUXI01000045.1"/>
</dbReference>
<dbReference type="InterPro" id="IPR013324">
    <property type="entry name" value="RNA_pol_sigma_r3/r4-like"/>
</dbReference>
<dbReference type="Proteomes" id="UP000190328">
    <property type="component" value="Unassembled WGS sequence"/>
</dbReference>
<keyword evidence="1" id="KW-0175">Coiled coil</keyword>
<dbReference type="AlphaFoldDB" id="A0A1T4RDB0"/>
<dbReference type="STRING" id="263852.SAMN02745116_02550"/>
<evidence type="ECO:0000256" key="1">
    <source>
        <dbReference type="SAM" id="Coils"/>
    </source>
</evidence>